<reference evidence="2 3" key="1">
    <citation type="journal article" date="2020" name="BMC Genomics">
        <title>Intraspecific diversification of the crop wild relative Brassica cretica Lam. using demographic model selection.</title>
        <authorList>
            <person name="Kioukis A."/>
            <person name="Michalopoulou V.A."/>
            <person name="Briers L."/>
            <person name="Pirintsos S."/>
            <person name="Studholme D.J."/>
            <person name="Pavlidis P."/>
            <person name="Sarris P.F."/>
        </authorList>
    </citation>
    <scope>NUCLEOTIDE SEQUENCE [LARGE SCALE GENOMIC DNA]</scope>
    <source>
        <strain evidence="3">cv. PFS-1207/04</strain>
    </source>
</reference>
<dbReference type="Proteomes" id="UP000266723">
    <property type="component" value="Unassembled WGS sequence"/>
</dbReference>
<evidence type="ECO:0000313" key="2">
    <source>
        <dbReference type="EMBL" id="KAF3529046.1"/>
    </source>
</evidence>
<protein>
    <submittedName>
        <fullName evidence="2">Uncharacterized protein</fullName>
    </submittedName>
</protein>
<comment type="caution">
    <text evidence="2">The sequence shown here is derived from an EMBL/GenBank/DDBJ whole genome shotgun (WGS) entry which is preliminary data.</text>
</comment>
<evidence type="ECO:0000313" key="3">
    <source>
        <dbReference type="Proteomes" id="UP000266723"/>
    </source>
</evidence>
<name>A0ABQ7BA47_BRACR</name>
<feature type="region of interest" description="Disordered" evidence="1">
    <location>
        <begin position="18"/>
        <end position="47"/>
    </location>
</feature>
<dbReference type="EMBL" id="QGKV02001507">
    <property type="protein sequence ID" value="KAF3529046.1"/>
    <property type="molecule type" value="Genomic_DNA"/>
</dbReference>
<sequence length="60" mass="6754">MRSQLQAMTVSIEVTLPLGEDDPCRGHLTHGRGRPTPRSPRPWARIDLLSRNRASSSKFL</sequence>
<gene>
    <name evidence="2" type="ORF">DY000_02040568</name>
</gene>
<accession>A0ABQ7BA47</accession>
<evidence type="ECO:0000256" key="1">
    <source>
        <dbReference type="SAM" id="MobiDB-lite"/>
    </source>
</evidence>
<keyword evidence="3" id="KW-1185">Reference proteome</keyword>
<organism evidence="2 3">
    <name type="scientific">Brassica cretica</name>
    <name type="common">Mustard</name>
    <dbReference type="NCBI Taxonomy" id="69181"/>
    <lineage>
        <taxon>Eukaryota</taxon>
        <taxon>Viridiplantae</taxon>
        <taxon>Streptophyta</taxon>
        <taxon>Embryophyta</taxon>
        <taxon>Tracheophyta</taxon>
        <taxon>Spermatophyta</taxon>
        <taxon>Magnoliopsida</taxon>
        <taxon>eudicotyledons</taxon>
        <taxon>Gunneridae</taxon>
        <taxon>Pentapetalae</taxon>
        <taxon>rosids</taxon>
        <taxon>malvids</taxon>
        <taxon>Brassicales</taxon>
        <taxon>Brassicaceae</taxon>
        <taxon>Brassiceae</taxon>
        <taxon>Brassica</taxon>
    </lineage>
</organism>
<proteinExistence type="predicted"/>